<keyword evidence="1" id="KW-1133">Transmembrane helix</keyword>
<gene>
    <name evidence="2" type="ORF">HMPREF9135_0189</name>
</gene>
<proteinExistence type="predicted"/>
<accession>U2QEZ3</accession>
<dbReference type="PATRIC" id="fig|1115809.3.peg.663"/>
<organism evidence="2 3">
    <name type="scientific">Segatella baroniae F0067</name>
    <dbReference type="NCBI Taxonomy" id="1115809"/>
    <lineage>
        <taxon>Bacteria</taxon>
        <taxon>Pseudomonadati</taxon>
        <taxon>Bacteroidota</taxon>
        <taxon>Bacteroidia</taxon>
        <taxon>Bacteroidales</taxon>
        <taxon>Prevotellaceae</taxon>
        <taxon>Segatella</taxon>
    </lineage>
</organism>
<dbReference type="AlphaFoldDB" id="U2QEZ3"/>
<keyword evidence="3" id="KW-1185">Reference proteome</keyword>
<evidence type="ECO:0000256" key="1">
    <source>
        <dbReference type="SAM" id="Phobius"/>
    </source>
</evidence>
<name>U2QEZ3_9BACT</name>
<dbReference type="RefSeq" id="WP_021589027.1">
    <property type="nucleotide sequence ID" value="NZ_AWEY01000008.1"/>
</dbReference>
<evidence type="ECO:0000313" key="3">
    <source>
        <dbReference type="Proteomes" id="UP000016648"/>
    </source>
</evidence>
<dbReference type="Proteomes" id="UP000016648">
    <property type="component" value="Unassembled WGS sequence"/>
</dbReference>
<keyword evidence="1" id="KW-0812">Transmembrane</keyword>
<dbReference type="EMBL" id="AWEY01000008">
    <property type="protein sequence ID" value="ERK39898.1"/>
    <property type="molecule type" value="Genomic_DNA"/>
</dbReference>
<protein>
    <submittedName>
        <fullName evidence="2">Uncharacterized protein</fullName>
    </submittedName>
</protein>
<comment type="caution">
    <text evidence="2">The sequence shown here is derived from an EMBL/GenBank/DDBJ whole genome shotgun (WGS) entry which is preliminary data.</text>
</comment>
<sequence length="118" mass="13272">MNQMNELINRLQKEPVQVPKQLAASIMDSLPDRQDDKTPRRRNAPTWLVALRVVSTTAAVLCLLIGFSCHKEPALATSHTPNRTVYAQGNTLDIVRANLQKQHNLSYTSIKAMLNENH</sequence>
<keyword evidence="1" id="KW-0472">Membrane</keyword>
<evidence type="ECO:0000313" key="2">
    <source>
        <dbReference type="EMBL" id="ERK39898.1"/>
    </source>
</evidence>
<reference evidence="2 3" key="1">
    <citation type="submission" date="2013-08" db="EMBL/GenBank/DDBJ databases">
        <authorList>
            <person name="Durkin A.S."/>
            <person name="Haft D.R."/>
            <person name="McCorrison J."/>
            <person name="Torralba M."/>
            <person name="Gillis M."/>
            <person name="Haft D.H."/>
            <person name="Methe B."/>
            <person name="Sutton G."/>
            <person name="Nelson K.E."/>
        </authorList>
    </citation>
    <scope>NUCLEOTIDE SEQUENCE [LARGE SCALE GENOMIC DNA]</scope>
    <source>
        <strain evidence="2 3">F0067</strain>
    </source>
</reference>
<feature type="transmembrane region" description="Helical" evidence="1">
    <location>
        <begin position="47"/>
        <end position="67"/>
    </location>
</feature>